<evidence type="ECO:0000256" key="4">
    <source>
        <dbReference type="ARBA" id="ARBA00022741"/>
    </source>
</evidence>
<reference evidence="11" key="1">
    <citation type="submission" date="2017-11" db="EMBL/GenBank/DDBJ databases">
        <title>Three new genomes from thermophilic consortium.</title>
        <authorList>
            <person name="Quaggio R."/>
            <person name="Amgarten D."/>
            <person name="Setubal J.C."/>
        </authorList>
    </citation>
    <scope>NUCLEOTIDE SEQUENCE</scope>
    <source>
        <strain evidence="11">ZCTH01-B2</strain>
    </source>
</reference>
<dbReference type="InterPro" id="IPR005225">
    <property type="entry name" value="Small_GTP-bd"/>
</dbReference>
<feature type="binding site" evidence="9">
    <location>
        <begin position="145"/>
        <end position="148"/>
    </location>
    <ligand>
        <name>GTP</name>
        <dbReference type="ChEBI" id="CHEBI:37565"/>
    </ligand>
</feature>
<dbReference type="PRINTS" id="PR00315">
    <property type="entry name" value="ELONGATNFCT"/>
</dbReference>
<dbReference type="InterPro" id="IPR000795">
    <property type="entry name" value="T_Tr_GTP-bd_dom"/>
</dbReference>
<dbReference type="Gene3D" id="2.40.30.10">
    <property type="entry name" value="Translation factors"/>
    <property type="match status" value="1"/>
</dbReference>
<dbReference type="NCBIfam" id="TIGR00503">
    <property type="entry name" value="prfC"/>
    <property type="match status" value="1"/>
</dbReference>
<dbReference type="NCBIfam" id="NF001964">
    <property type="entry name" value="PRK00741.1"/>
    <property type="match status" value="1"/>
</dbReference>
<dbReference type="CDD" id="cd04169">
    <property type="entry name" value="RF3"/>
    <property type="match status" value="1"/>
</dbReference>
<evidence type="ECO:0000256" key="6">
    <source>
        <dbReference type="ARBA" id="ARBA00023134"/>
    </source>
</evidence>
<evidence type="ECO:0000313" key="12">
    <source>
        <dbReference type="Proteomes" id="UP000732377"/>
    </source>
</evidence>
<accession>A0A953I122</accession>
<evidence type="ECO:0000256" key="1">
    <source>
        <dbReference type="ARBA" id="ARBA00004496"/>
    </source>
</evidence>
<dbReference type="GO" id="GO:0006449">
    <property type="term" value="P:regulation of translational termination"/>
    <property type="evidence" value="ECO:0007669"/>
    <property type="project" value="UniProtKB-UniRule"/>
</dbReference>
<dbReference type="InterPro" id="IPR053905">
    <property type="entry name" value="EF-G-like_DII"/>
</dbReference>
<dbReference type="CDD" id="cd03689">
    <property type="entry name" value="RF3_II"/>
    <property type="match status" value="1"/>
</dbReference>
<keyword evidence="6 9" id="KW-0342">GTP-binding</keyword>
<dbReference type="FunFam" id="3.30.70.3280:FF:000001">
    <property type="entry name" value="Peptide chain release factor 3"/>
    <property type="match status" value="1"/>
</dbReference>
<comment type="subcellular location">
    <subcellularLocation>
        <location evidence="1 9">Cytoplasm</location>
    </subcellularLocation>
</comment>
<evidence type="ECO:0000259" key="10">
    <source>
        <dbReference type="PROSITE" id="PS51722"/>
    </source>
</evidence>
<keyword evidence="3 9" id="KW-0963">Cytoplasm</keyword>
<evidence type="ECO:0000256" key="3">
    <source>
        <dbReference type="ARBA" id="ARBA00022490"/>
    </source>
</evidence>
<dbReference type="GO" id="GO:0005829">
    <property type="term" value="C:cytosol"/>
    <property type="evidence" value="ECO:0007669"/>
    <property type="project" value="TreeGrafter"/>
</dbReference>
<dbReference type="PROSITE" id="PS00301">
    <property type="entry name" value="G_TR_1"/>
    <property type="match status" value="1"/>
</dbReference>
<evidence type="ECO:0000256" key="9">
    <source>
        <dbReference type="HAMAP-Rule" id="MF_00072"/>
    </source>
</evidence>
<dbReference type="Pfam" id="PF16658">
    <property type="entry name" value="RF3_C"/>
    <property type="match status" value="1"/>
</dbReference>
<feature type="domain" description="Tr-type G" evidence="10">
    <location>
        <begin position="14"/>
        <end position="283"/>
    </location>
</feature>
<comment type="function">
    <text evidence="7 9">Increases the formation of ribosomal termination complexes and stimulates activities of RF-1 and RF-2. It binds guanine nucleotides and has strong preference for UGA stop codons. It may interact directly with the ribosome. The stimulation of RF-1 and RF-2 is significantly reduced by GTP and GDP, but not by GMP.</text>
</comment>
<dbReference type="SUPFAM" id="SSF50447">
    <property type="entry name" value="Translation proteins"/>
    <property type="match status" value="1"/>
</dbReference>
<evidence type="ECO:0000256" key="2">
    <source>
        <dbReference type="ARBA" id="ARBA00009978"/>
    </source>
</evidence>
<dbReference type="FunFam" id="2.40.30.10:FF:000040">
    <property type="entry name" value="Peptide chain release factor 3"/>
    <property type="match status" value="1"/>
</dbReference>
<evidence type="ECO:0000256" key="8">
    <source>
        <dbReference type="ARBA" id="ARBA00073639"/>
    </source>
</evidence>
<dbReference type="InterPro" id="IPR038467">
    <property type="entry name" value="RF3_dom_3_sf"/>
</dbReference>
<dbReference type="PROSITE" id="PS51722">
    <property type="entry name" value="G_TR_2"/>
    <property type="match status" value="1"/>
</dbReference>
<dbReference type="Gene3D" id="3.40.50.300">
    <property type="entry name" value="P-loop containing nucleotide triphosphate hydrolases"/>
    <property type="match status" value="1"/>
</dbReference>
<dbReference type="GO" id="GO:0005525">
    <property type="term" value="F:GTP binding"/>
    <property type="evidence" value="ECO:0007669"/>
    <property type="project" value="UniProtKB-UniRule"/>
</dbReference>
<dbReference type="CDD" id="cd16259">
    <property type="entry name" value="RF3_III"/>
    <property type="match status" value="1"/>
</dbReference>
<dbReference type="EMBL" id="PIUK01000031">
    <property type="protein sequence ID" value="MBY6275595.1"/>
    <property type="molecule type" value="Genomic_DNA"/>
</dbReference>
<dbReference type="GO" id="GO:0016150">
    <property type="term" value="F:translation release factor activity, codon nonspecific"/>
    <property type="evidence" value="ECO:0007669"/>
    <property type="project" value="TreeGrafter"/>
</dbReference>
<evidence type="ECO:0000256" key="7">
    <source>
        <dbReference type="ARBA" id="ARBA00025017"/>
    </source>
</evidence>
<dbReference type="GO" id="GO:0003924">
    <property type="term" value="F:GTPase activity"/>
    <property type="evidence" value="ECO:0007669"/>
    <property type="project" value="InterPro"/>
</dbReference>
<dbReference type="InterPro" id="IPR004548">
    <property type="entry name" value="PrfC"/>
</dbReference>
<sequence length="533" mass="60274">MLATTMDSLADQIRSRRTFAIISHPDAGKTTLTEKLLLYGGAIRLAGAVKGRKAARAATSDWMEIEKQRGISVTTSVMQFEYGGCMVNILDTPGHQDFSEDTYRTLEAADSAVMLIDAAKGVEPQTIKLFQVCRMRGIPIFTFVNKLDREGKDPFALMQEIEDVLGMRTCPMNWPVGMGSTFKGVYDRQKGHVELFDNRDHGQTKARVETTGVGDPALSAVLGEDLHRRLVEEIELLDVAGDPWDFDRFRRGDLSPLFWGSALTNFGVQSFLEYFLKLAPSPAPRLAGDRLVDPEEPRFSAFVFKIQANMNPAHRDRIAFMRIVSGRFERGMDVQHVRLGKKVRLSQPQQFMAQDRQIVEEAYAGDIIGVFDPGIFRIGDTLCTGEPVAFEGIPSFSPEHFARVRFKDAMKSKHFRKGLEELTEEGAIQVFYATQPGHPDPILGAVGELQFEVFQHRMRHEYGVEVVLDRLPYEVARWVEGDGYQPRRFWGTDHMAVTDRDGRNVLLFRNEWTMRYVVEQNPGLIFRATAQAR</sequence>
<dbReference type="SUPFAM" id="SSF54980">
    <property type="entry name" value="EF-G C-terminal domain-like"/>
    <property type="match status" value="1"/>
</dbReference>
<dbReference type="GO" id="GO:0016149">
    <property type="term" value="F:translation release factor activity, codon specific"/>
    <property type="evidence" value="ECO:0007669"/>
    <property type="project" value="UniProtKB-UniRule"/>
</dbReference>
<dbReference type="Proteomes" id="UP000732377">
    <property type="component" value="Unassembled WGS sequence"/>
</dbReference>
<evidence type="ECO:0000256" key="5">
    <source>
        <dbReference type="ARBA" id="ARBA00022917"/>
    </source>
</evidence>
<dbReference type="SUPFAM" id="SSF52540">
    <property type="entry name" value="P-loop containing nucleoside triphosphate hydrolases"/>
    <property type="match status" value="1"/>
</dbReference>
<dbReference type="FunFam" id="3.40.50.300:FF:000542">
    <property type="entry name" value="Peptide chain release factor 3"/>
    <property type="match status" value="1"/>
</dbReference>
<comment type="caution">
    <text evidence="11">The sequence shown here is derived from an EMBL/GenBank/DDBJ whole genome shotgun (WGS) entry which is preliminary data.</text>
</comment>
<evidence type="ECO:0000313" key="11">
    <source>
        <dbReference type="EMBL" id="MBY6275595.1"/>
    </source>
</evidence>
<dbReference type="InterPro" id="IPR035647">
    <property type="entry name" value="EFG_III/V"/>
</dbReference>
<dbReference type="Pfam" id="PF22042">
    <property type="entry name" value="EF-G_D2"/>
    <property type="match status" value="1"/>
</dbReference>
<dbReference type="InterPro" id="IPR032090">
    <property type="entry name" value="RF3_C"/>
</dbReference>
<dbReference type="PANTHER" id="PTHR43556:SF2">
    <property type="entry name" value="PEPTIDE CHAIN RELEASE FACTOR RF3"/>
    <property type="match status" value="1"/>
</dbReference>
<dbReference type="InterPro" id="IPR027417">
    <property type="entry name" value="P-loop_NTPase"/>
</dbReference>
<organism evidence="11 12">
    <name type="scientific">Symbiobacterium thermophilum</name>
    <dbReference type="NCBI Taxonomy" id="2734"/>
    <lineage>
        <taxon>Bacteria</taxon>
        <taxon>Bacillati</taxon>
        <taxon>Bacillota</taxon>
        <taxon>Clostridia</taxon>
        <taxon>Eubacteriales</taxon>
        <taxon>Symbiobacteriaceae</taxon>
        <taxon>Symbiobacterium</taxon>
    </lineage>
</organism>
<proteinExistence type="inferred from homology"/>
<dbReference type="Gene3D" id="3.30.70.3280">
    <property type="entry name" value="Peptide chain release factor 3, domain III"/>
    <property type="match status" value="1"/>
</dbReference>
<dbReference type="NCBIfam" id="TIGR00231">
    <property type="entry name" value="small_GTP"/>
    <property type="match status" value="1"/>
</dbReference>
<keyword evidence="5 9" id="KW-0648">Protein biosynthesis</keyword>
<feature type="binding site" evidence="9">
    <location>
        <begin position="91"/>
        <end position="95"/>
    </location>
    <ligand>
        <name>GTP</name>
        <dbReference type="ChEBI" id="CHEBI:37565"/>
    </ligand>
</feature>
<dbReference type="PANTHER" id="PTHR43556">
    <property type="entry name" value="PEPTIDE CHAIN RELEASE FACTOR RF3"/>
    <property type="match status" value="1"/>
</dbReference>
<dbReference type="InterPro" id="IPR041732">
    <property type="entry name" value="RF3_GTP-bd"/>
</dbReference>
<feature type="binding site" evidence="9">
    <location>
        <begin position="23"/>
        <end position="30"/>
    </location>
    <ligand>
        <name>GTP</name>
        <dbReference type="ChEBI" id="CHEBI:37565"/>
    </ligand>
</feature>
<dbReference type="AlphaFoldDB" id="A0A953I122"/>
<comment type="similarity">
    <text evidence="2 9">Belongs to the TRAFAC class translation factor GTPase superfamily. Classic translation factor GTPase family. PrfC subfamily.</text>
</comment>
<protein>
    <recommendedName>
        <fullName evidence="8 9">Peptide chain release factor 3</fullName>
        <shortName evidence="9">RF-3</shortName>
    </recommendedName>
</protein>
<dbReference type="HAMAP" id="MF_00072">
    <property type="entry name" value="Rel_fac_3"/>
    <property type="match status" value="1"/>
</dbReference>
<dbReference type="InterPro" id="IPR009000">
    <property type="entry name" value="Transl_B-barrel_sf"/>
</dbReference>
<keyword evidence="4 9" id="KW-0547">Nucleotide-binding</keyword>
<dbReference type="Pfam" id="PF00009">
    <property type="entry name" value="GTP_EFTU"/>
    <property type="match status" value="1"/>
</dbReference>
<gene>
    <name evidence="9" type="primary">prfC</name>
    <name evidence="11" type="ORF">CWE10_05135</name>
</gene>
<dbReference type="InterPro" id="IPR031157">
    <property type="entry name" value="G_TR_CS"/>
</dbReference>
<name>A0A953I122_SYMTR</name>